<proteinExistence type="predicted"/>
<feature type="region of interest" description="Disordered" evidence="1">
    <location>
        <begin position="101"/>
        <end position="144"/>
    </location>
</feature>
<accession>A0A0M3J5C9</accession>
<name>A0A0M3J5C9_ANISI</name>
<evidence type="ECO:0000313" key="2">
    <source>
        <dbReference type="EMBL" id="VDK20249.1"/>
    </source>
</evidence>
<sequence>MHLVITPHRFGDIFMFDDADKMSSFGGFDDSFINRGNNTSNSFMRDHMPSFSFDSGNIFDRIFPLSPVERFNNTPLRKMSNGDLNGAPGVVRNIPIKVEGTRNVVQPRAQPSGGTVGYSSATMRPSRQASAPPPSFDSCRLPKR</sequence>
<dbReference type="OrthoDB" id="5872993at2759"/>
<keyword evidence="3" id="KW-1185">Reference proteome</keyword>
<protein>
    <submittedName>
        <fullName evidence="4">Myeloid leukemia factor</fullName>
    </submittedName>
</protein>
<evidence type="ECO:0000256" key="1">
    <source>
        <dbReference type="SAM" id="MobiDB-lite"/>
    </source>
</evidence>
<evidence type="ECO:0000313" key="3">
    <source>
        <dbReference type="Proteomes" id="UP000267096"/>
    </source>
</evidence>
<dbReference type="AlphaFoldDB" id="A0A0M3J5C9"/>
<reference evidence="2 3" key="2">
    <citation type="submission" date="2018-11" db="EMBL/GenBank/DDBJ databases">
        <authorList>
            <consortium name="Pathogen Informatics"/>
        </authorList>
    </citation>
    <scope>NUCLEOTIDE SEQUENCE [LARGE SCALE GENOMIC DNA]</scope>
</reference>
<gene>
    <name evidence="2" type="ORF">ASIM_LOCUS2613</name>
</gene>
<evidence type="ECO:0000313" key="4">
    <source>
        <dbReference type="WBParaSite" id="ASIM_0000275901-mRNA-1"/>
    </source>
</evidence>
<organism evidence="4">
    <name type="scientific">Anisakis simplex</name>
    <name type="common">Herring worm</name>
    <dbReference type="NCBI Taxonomy" id="6269"/>
    <lineage>
        <taxon>Eukaryota</taxon>
        <taxon>Metazoa</taxon>
        <taxon>Ecdysozoa</taxon>
        <taxon>Nematoda</taxon>
        <taxon>Chromadorea</taxon>
        <taxon>Rhabditida</taxon>
        <taxon>Spirurina</taxon>
        <taxon>Ascaridomorpha</taxon>
        <taxon>Ascaridoidea</taxon>
        <taxon>Anisakidae</taxon>
        <taxon>Anisakis</taxon>
        <taxon>Anisakis simplex complex</taxon>
    </lineage>
</organism>
<reference evidence="4" key="1">
    <citation type="submission" date="2017-02" db="UniProtKB">
        <authorList>
            <consortium name="WormBaseParasite"/>
        </authorList>
    </citation>
    <scope>IDENTIFICATION</scope>
</reference>
<dbReference type="EMBL" id="UYRR01003597">
    <property type="protein sequence ID" value="VDK20249.1"/>
    <property type="molecule type" value="Genomic_DNA"/>
</dbReference>
<dbReference type="Proteomes" id="UP000267096">
    <property type="component" value="Unassembled WGS sequence"/>
</dbReference>
<dbReference type="WBParaSite" id="ASIM_0000275901-mRNA-1">
    <property type="protein sequence ID" value="ASIM_0000275901-mRNA-1"/>
    <property type="gene ID" value="ASIM_0000275901"/>
</dbReference>